<dbReference type="EMBL" id="JADCTT010000013">
    <property type="protein sequence ID" value="KAF9744981.1"/>
    <property type="molecule type" value="Genomic_DNA"/>
</dbReference>
<evidence type="ECO:0000313" key="3">
    <source>
        <dbReference type="EMBL" id="KAF9744981.1"/>
    </source>
</evidence>
<evidence type="ECO:0000313" key="4">
    <source>
        <dbReference type="Proteomes" id="UP000616885"/>
    </source>
</evidence>
<organism evidence="3 4">
    <name type="scientific">Bionectria ochroleuca</name>
    <name type="common">Gliocladium roseum</name>
    <dbReference type="NCBI Taxonomy" id="29856"/>
    <lineage>
        <taxon>Eukaryota</taxon>
        <taxon>Fungi</taxon>
        <taxon>Dikarya</taxon>
        <taxon>Ascomycota</taxon>
        <taxon>Pezizomycotina</taxon>
        <taxon>Sordariomycetes</taxon>
        <taxon>Hypocreomycetidae</taxon>
        <taxon>Hypocreales</taxon>
        <taxon>Bionectriaceae</taxon>
        <taxon>Clonostachys</taxon>
    </lineage>
</organism>
<dbReference type="AlphaFoldDB" id="A0A8H7K806"/>
<proteinExistence type="predicted"/>
<accession>A0A8H7K806</accession>
<feature type="domain" description="Small EDRK-rich factor-like N-terminal" evidence="2">
    <location>
        <begin position="50"/>
        <end position="85"/>
    </location>
</feature>
<comment type="caution">
    <text evidence="3">The sequence shown here is derived from an EMBL/GenBank/DDBJ whole genome shotgun (WGS) entry which is preliminary data.</text>
</comment>
<feature type="compositionally biased region" description="Basic and acidic residues" evidence="1">
    <location>
        <begin position="54"/>
        <end position="64"/>
    </location>
</feature>
<protein>
    <recommendedName>
        <fullName evidence="2">Small EDRK-rich factor-like N-terminal domain-containing protein</fullName>
    </recommendedName>
</protein>
<sequence>MIRPVLHSPCISLSLSPCLSFLSQTSSLTRLLTAHNIRPPLTSPETDTAMARGNQRDKAREANLKKQAAQKKGNTMSGTQMQKAKEDAAEIMRKKQAAAEAKKSGEAADK</sequence>
<reference evidence="3" key="1">
    <citation type="submission" date="2020-10" db="EMBL/GenBank/DDBJ databases">
        <title>High-Quality Genome Resource of Clonostachys rosea strain S41 by Oxford Nanopore Long-Read Sequencing.</title>
        <authorList>
            <person name="Wang H."/>
        </authorList>
    </citation>
    <scope>NUCLEOTIDE SEQUENCE</scope>
    <source>
        <strain evidence="3">S41</strain>
    </source>
</reference>
<name>A0A8H7K806_BIOOC</name>
<feature type="compositionally biased region" description="Polar residues" evidence="1">
    <location>
        <begin position="72"/>
        <end position="82"/>
    </location>
</feature>
<dbReference type="Pfam" id="PF04419">
    <property type="entry name" value="SERF-like_N"/>
    <property type="match status" value="1"/>
</dbReference>
<feature type="compositionally biased region" description="Basic and acidic residues" evidence="1">
    <location>
        <begin position="83"/>
        <end position="93"/>
    </location>
</feature>
<evidence type="ECO:0000259" key="2">
    <source>
        <dbReference type="Pfam" id="PF04419"/>
    </source>
</evidence>
<evidence type="ECO:0000256" key="1">
    <source>
        <dbReference type="SAM" id="MobiDB-lite"/>
    </source>
</evidence>
<feature type="compositionally biased region" description="Basic and acidic residues" evidence="1">
    <location>
        <begin position="100"/>
        <end position="110"/>
    </location>
</feature>
<dbReference type="Proteomes" id="UP000616885">
    <property type="component" value="Unassembled WGS sequence"/>
</dbReference>
<gene>
    <name evidence="3" type="ORF">IM811_004603</name>
</gene>
<dbReference type="InterPro" id="IPR007513">
    <property type="entry name" value="SERF-like_N"/>
</dbReference>
<feature type="region of interest" description="Disordered" evidence="1">
    <location>
        <begin position="38"/>
        <end position="110"/>
    </location>
</feature>